<dbReference type="RefSeq" id="WP_073716205.1">
    <property type="nucleotide sequence ID" value="NZ_MQVR01000018.1"/>
</dbReference>
<comment type="caution">
    <text evidence="10">Lacks conserved residue(s) required for the propagation of feature annotation.</text>
</comment>
<comment type="cofactor">
    <cofactor evidence="10">
        <name>Mg(2+)</name>
        <dbReference type="ChEBI" id="CHEBI:18420"/>
    </cofactor>
    <text evidence="10">Binds 1 Mg(2+) ion per subunit.</text>
</comment>
<comment type="catalytic activity">
    <reaction evidence="10">
        <text>ITP + H2O = IMP + diphosphate + H(+)</text>
        <dbReference type="Rhea" id="RHEA:29399"/>
        <dbReference type="ChEBI" id="CHEBI:15377"/>
        <dbReference type="ChEBI" id="CHEBI:15378"/>
        <dbReference type="ChEBI" id="CHEBI:33019"/>
        <dbReference type="ChEBI" id="CHEBI:58053"/>
        <dbReference type="ChEBI" id="CHEBI:61402"/>
        <dbReference type="EC" id="3.6.1.66"/>
    </reaction>
</comment>
<evidence type="ECO:0000256" key="9">
    <source>
        <dbReference type="ARBA" id="ARBA00052017"/>
    </source>
</evidence>
<dbReference type="STRING" id="208480.SAMN02910418_01881"/>
<dbReference type="SUPFAM" id="SSF52972">
    <property type="entry name" value="ITPase-like"/>
    <property type="match status" value="1"/>
</dbReference>
<evidence type="ECO:0000256" key="8">
    <source>
        <dbReference type="ARBA" id="ARBA00051875"/>
    </source>
</evidence>
<proteinExistence type="inferred from homology"/>
<evidence type="ECO:0000256" key="5">
    <source>
        <dbReference type="ARBA" id="ARBA00022801"/>
    </source>
</evidence>
<comment type="caution">
    <text evidence="12">The sequence shown here is derived from an EMBL/GenBank/DDBJ whole genome shotgun (WGS) entry which is preliminary data.</text>
</comment>
<evidence type="ECO:0000256" key="6">
    <source>
        <dbReference type="ARBA" id="ARBA00022842"/>
    </source>
</evidence>
<comment type="catalytic activity">
    <reaction evidence="9 10">
        <text>XTP + H2O = XMP + diphosphate + H(+)</text>
        <dbReference type="Rhea" id="RHEA:28610"/>
        <dbReference type="ChEBI" id="CHEBI:15377"/>
        <dbReference type="ChEBI" id="CHEBI:15378"/>
        <dbReference type="ChEBI" id="CHEBI:33019"/>
        <dbReference type="ChEBI" id="CHEBI:57464"/>
        <dbReference type="ChEBI" id="CHEBI:61314"/>
        <dbReference type="EC" id="3.6.1.66"/>
    </reaction>
</comment>
<accession>A0A1Q5Q3I4</accession>
<evidence type="ECO:0000256" key="1">
    <source>
        <dbReference type="ARBA" id="ARBA00008023"/>
    </source>
</evidence>
<dbReference type="AlphaFoldDB" id="A0A1Q5Q3I4"/>
<dbReference type="PANTHER" id="PTHR11067:SF9">
    <property type="entry name" value="INOSINE TRIPHOSPHATE PYROPHOSPHATASE"/>
    <property type="match status" value="1"/>
</dbReference>
<dbReference type="GO" id="GO:0009117">
    <property type="term" value="P:nucleotide metabolic process"/>
    <property type="evidence" value="ECO:0007669"/>
    <property type="project" value="UniProtKB-KW"/>
</dbReference>
<evidence type="ECO:0000256" key="4">
    <source>
        <dbReference type="ARBA" id="ARBA00022741"/>
    </source>
</evidence>
<feature type="binding site" evidence="10">
    <location>
        <position position="91"/>
    </location>
    <ligand>
        <name>substrate</name>
    </ligand>
</feature>
<dbReference type="GO" id="GO:0005829">
    <property type="term" value="C:cytosol"/>
    <property type="evidence" value="ECO:0007669"/>
    <property type="project" value="TreeGrafter"/>
</dbReference>
<dbReference type="InterPro" id="IPR002637">
    <property type="entry name" value="RdgB/HAM1"/>
</dbReference>
<keyword evidence="13" id="KW-1185">Reference proteome</keyword>
<comment type="similarity">
    <text evidence="1 10 11">Belongs to the HAM1 NTPase family.</text>
</comment>
<dbReference type="GO" id="GO:0000166">
    <property type="term" value="F:nucleotide binding"/>
    <property type="evidence" value="ECO:0007669"/>
    <property type="project" value="UniProtKB-KW"/>
</dbReference>
<dbReference type="GO" id="GO:0009146">
    <property type="term" value="P:purine nucleoside triphosphate catabolic process"/>
    <property type="evidence" value="ECO:0007669"/>
    <property type="project" value="UniProtKB-UniRule"/>
</dbReference>
<feature type="binding site" evidence="10">
    <location>
        <position position="196"/>
    </location>
    <ligand>
        <name>substrate</name>
    </ligand>
</feature>
<evidence type="ECO:0000256" key="2">
    <source>
        <dbReference type="ARBA" id="ARBA00011738"/>
    </source>
</evidence>
<feature type="binding site" evidence="10">
    <location>
        <begin position="173"/>
        <end position="176"/>
    </location>
    <ligand>
        <name>substrate</name>
    </ligand>
</feature>
<evidence type="ECO:0000256" key="7">
    <source>
        <dbReference type="ARBA" id="ARBA00023080"/>
    </source>
</evidence>
<keyword evidence="4 10" id="KW-0547">Nucleotide-binding</keyword>
<keyword evidence="3 10" id="KW-0479">Metal-binding</keyword>
<keyword evidence="7 10" id="KW-0546">Nucleotide metabolism</keyword>
<dbReference type="EC" id="3.6.1.66" evidence="10"/>
<dbReference type="CDD" id="cd00515">
    <property type="entry name" value="HAM1"/>
    <property type="match status" value="1"/>
</dbReference>
<dbReference type="NCBIfam" id="TIGR00042">
    <property type="entry name" value="RdgB/HAM1 family non-canonical purine NTP pyrophosphatase"/>
    <property type="match status" value="1"/>
</dbReference>
<organism evidence="12 13">
    <name type="scientific">Bowdeniella nasicola</name>
    <dbReference type="NCBI Taxonomy" id="208480"/>
    <lineage>
        <taxon>Bacteria</taxon>
        <taxon>Bacillati</taxon>
        <taxon>Actinomycetota</taxon>
        <taxon>Actinomycetes</taxon>
        <taxon>Actinomycetales</taxon>
        <taxon>Actinomycetaceae</taxon>
        <taxon>Bowdeniella</taxon>
    </lineage>
</organism>
<keyword evidence="5 10" id="KW-0378">Hydrolase</keyword>
<comment type="subunit">
    <text evidence="2 10">Homodimer.</text>
</comment>
<dbReference type="GO" id="GO:0035870">
    <property type="term" value="F:dITP diphosphatase activity"/>
    <property type="evidence" value="ECO:0007669"/>
    <property type="project" value="UniProtKB-UniRule"/>
</dbReference>
<protein>
    <recommendedName>
        <fullName evidence="10">dITP/XTP pyrophosphatase</fullName>
        <ecNumber evidence="10">3.6.1.66</ecNumber>
    </recommendedName>
    <alternativeName>
        <fullName evidence="10">Non-canonical purine NTP pyrophosphatase</fullName>
    </alternativeName>
    <alternativeName>
        <fullName evidence="10">Non-standard purine NTP pyrophosphatase</fullName>
    </alternativeName>
    <alternativeName>
        <fullName evidence="10">Nucleoside-triphosphate diphosphatase</fullName>
    </alternativeName>
    <alternativeName>
        <fullName evidence="10">Nucleoside-triphosphate pyrophosphatase</fullName>
        <shortName evidence="10">NTPase</shortName>
    </alternativeName>
</protein>
<evidence type="ECO:0000313" key="13">
    <source>
        <dbReference type="Proteomes" id="UP000185628"/>
    </source>
</evidence>
<dbReference type="Proteomes" id="UP000185628">
    <property type="component" value="Unassembled WGS sequence"/>
</dbReference>
<evidence type="ECO:0000313" key="12">
    <source>
        <dbReference type="EMBL" id="OKL54376.1"/>
    </source>
</evidence>
<dbReference type="Pfam" id="PF01725">
    <property type="entry name" value="Ham1p_like"/>
    <property type="match status" value="1"/>
</dbReference>
<dbReference type="GO" id="GO:0017111">
    <property type="term" value="F:ribonucleoside triphosphate phosphatase activity"/>
    <property type="evidence" value="ECO:0007669"/>
    <property type="project" value="InterPro"/>
</dbReference>
<feature type="binding site" evidence="10">
    <location>
        <begin position="201"/>
        <end position="202"/>
    </location>
    <ligand>
        <name>substrate</name>
    </ligand>
</feature>
<dbReference type="Gene3D" id="3.90.950.10">
    <property type="match status" value="1"/>
</dbReference>
<dbReference type="GO" id="GO:0046872">
    <property type="term" value="F:metal ion binding"/>
    <property type="evidence" value="ECO:0007669"/>
    <property type="project" value="UniProtKB-KW"/>
</dbReference>
<dbReference type="InterPro" id="IPR029001">
    <property type="entry name" value="ITPase-like_fam"/>
</dbReference>
<reference evidence="13" key="1">
    <citation type="submission" date="2016-12" db="EMBL/GenBank/DDBJ databases">
        <authorList>
            <person name="Meng X."/>
        </authorList>
    </citation>
    <scope>NUCLEOTIDE SEQUENCE [LARGE SCALE GENOMIC DNA]</scope>
    <source>
        <strain evidence="13">DSM 19116</strain>
    </source>
</reference>
<dbReference type="EMBL" id="MQVR01000018">
    <property type="protein sequence ID" value="OKL54376.1"/>
    <property type="molecule type" value="Genomic_DNA"/>
</dbReference>
<dbReference type="HAMAP" id="MF_01405">
    <property type="entry name" value="Non_canon_purine_NTPase"/>
    <property type="match status" value="1"/>
</dbReference>
<evidence type="ECO:0000256" key="3">
    <source>
        <dbReference type="ARBA" id="ARBA00022723"/>
    </source>
</evidence>
<comment type="catalytic activity">
    <reaction evidence="8 10">
        <text>dITP + H2O = dIMP + diphosphate + H(+)</text>
        <dbReference type="Rhea" id="RHEA:28342"/>
        <dbReference type="ChEBI" id="CHEBI:15377"/>
        <dbReference type="ChEBI" id="CHEBI:15378"/>
        <dbReference type="ChEBI" id="CHEBI:33019"/>
        <dbReference type="ChEBI" id="CHEBI:61194"/>
        <dbReference type="ChEBI" id="CHEBI:61382"/>
        <dbReference type="EC" id="3.6.1.66"/>
    </reaction>
</comment>
<keyword evidence="6 10" id="KW-0460">Magnesium</keyword>
<evidence type="ECO:0000256" key="10">
    <source>
        <dbReference type="HAMAP-Rule" id="MF_01405"/>
    </source>
</evidence>
<dbReference type="InterPro" id="IPR020922">
    <property type="entry name" value="dITP/XTP_pyrophosphatase"/>
</dbReference>
<comment type="function">
    <text evidence="10">Pyrophosphatase that catalyzes the hydrolysis of nucleoside triphosphates to their monophosphate derivatives, with a high preference for the non-canonical purine nucleotides XTP (xanthosine triphosphate), dITP (deoxyinosine triphosphate) and ITP. Seems to function as a house-cleaning enzyme that removes non-canonical purine nucleotides from the nucleotide pool, thus preventing their incorporation into DNA/RNA and avoiding chromosomal lesions.</text>
</comment>
<dbReference type="GO" id="GO:0036220">
    <property type="term" value="F:ITP diphosphatase activity"/>
    <property type="evidence" value="ECO:0007669"/>
    <property type="project" value="UniProtKB-UniRule"/>
</dbReference>
<feature type="binding site" evidence="10">
    <location>
        <position position="90"/>
    </location>
    <ligand>
        <name>Mg(2+)</name>
        <dbReference type="ChEBI" id="CHEBI:18420"/>
    </ligand>
</feature>
<gene>
    <name evidence="12" type="ORF">BSZ39_04545</name>
</gene>
<name>A0A1Q5Q3I4_9ACTO</name>
<feature type="active site" description="Proton acceptor" evidence="10">
    <location>
        <position position="90"/>
    </location>
</feature>
<sequence>MAQAPGADVASAMVPDGARVILATQNRKKVEELRTILSEAIADLGEDSLICAADIELEEPFEDGDTFAENALLKARVVSRATGLIAVADDSGLVVDLMGGAPGIFSARWSGKHGDDKANNDLLLAQLEGFKEHDRGAKFVCAAALVSPLGEEYVEYGELPGTLLMSPVGDGGFGYDPIFQPNGHVRSLAQLTPEEKNAMSHRGQAFRALVPRISAALAQQSVN</sequence>
<dbReference type="FunFam" id="3.90.950.10:FF:000001">
    <property type="entry name" value="dITP/XTP pyrophosphatase"/>
    <property type="match status" value="1"/>
</dbReference>
<dbReference type="PANTHER" id="PTHR11067">
    <property type="entry name" value="INOSINE TRIPHOSPHATE PYROPHOSPHATASE/HAM1 PROTEIN"/>
    <property type="match status" value="1"/>
</dbReference>
<feature type="binding site" evidence="10">
    <location>
        <begin position="24"/>
        <end position="29"/>
    </location>
    <ligand>
        <name>substrate</name>
    </ligand>
</feature>
<evidence type="ECO:0000256" key="11">
    <source>
        <dbReference type="RuleBase" id="RU003781"/>
    </source>
</evidence>
<dbReference type="GO" id="GO:0036222">
    <property type="term" value="F:XTP diphosphatase activity"/>
    <property type="evidence" value="ECO:0007669"/>
    <property type="project" value="UniProtKB-UniRule"/>
</dbReference>